<proteinExistence type="predicted"/>
<accession>A0ACC2VIB4</accession>
<gene>
    <name evidence="1" type="ORF">QFC19_006319</name>
</gene>
<sequence length="1480" mass="160303">MDTTVIDPFARYGHASHPKQQSQPQQRYLTPPFSPPTATPVLPEIEKQFFQQGLAAHTSLPPHALFSQPSPTHSQSPTPAMPSRIPTFHGRPSGQLNSPVPIGSAPLSPPAMNDEVNRSFAVPSHPPIQPEYLSNAGPSPATETKKRATYNPASTTSGPGAPSRHSSMFTKEQVFSPEYTLHPSIAAYQVSHPRRQLINFGPYILLQTLGEGEFGKVKLGVHREYGEEVAIKLIRRGSVDNAVRLSKVEREIDVLKTVKHPNIVRLFDVIETEKYIGIILDFANGGELFDHILAHRYLKEKDASKLFAQLISGVHYLHEKKIVHRDLKLENLLLDKHRNVIITDFGFANRFERRQDDLMATSCGSPCYAAPELVVSDGLYVGSAVDIWSCGVILYAMLSGYLPFDDDPENPDGDNINLLYKYIINTPLTFPDWVSPTARDLMSSMLVPNPEQRCTLEQIMNHPWLEPFRPLFARNVDELEKIAQEQMQYKRQTSRRDMQARMKARETARLSYLAQSAGVAPGQLSQTAKSAPQDHQRRHKSEMPMGMGLNTAPISLPPGSRPIAPLSETKSSASQGFNTSSHPPTTTSGSPRQSALTPPPPSSALFSGSLPTGSLGQTGSRPRTEEDIEADPISAEGEVRASARQRADDGPQTSTLRMGEVTPKRSEGTVNRSGSTSPASKKRPSPQTKNRHTIQVEYDGEAAYERLVQIQAEKDRLQESKAVATAKGNGHGMQIDEAESVSAMMTIQRSPERQSESKVPATSMPIIQGGSPERMDVDSTAPIPVQQIATDPGHLPTPRMTDQESAEAYGLRDIPAPASPVLSPSVIRLVPPTPSKVPATSSAFEADSMHSIGDKAGTNAAMQQERPTSSQVSLLPVPSRTASGSSVSNSISSANTQSTELEDSSARPRVTINTGTRRPSVSSTASPTLAEEPSSHISPGSQEDVSVIKAHAKKERSRKGMTMNSFGFGKLLSGTGFSSDSVFSSGSRGQEDVKDNGGFLHRRESTRDKVKRRVAGHRQENGEEDRKVHSASASESYPPIPGLLHTPATTSTAMIPTTPREGSTRSRNSSVMVQADRILPPHPAERSVSNASVTQVHGFRNNQSPSIAPAERPGHQHTASSSAAQKVMNWFRRKSLVKGSFPAAPPISREPSQVNSLQSYPGGPGVLVTAGTPGMNEGRSMVAAPADKENIPPVPPVSHRYASGQIDQVKVEAETTDQITAPQAQPPTRDYKATDEALLQKLPRPATVGSDLVNQGQPSNRPALASVNSVTSSPFNEARLRVHIGVVDQSALTSKPALDVMDQVQKVLYAMGIDAKRETEFKLRCTRAKRRKAGAMIGLGSSTFSSTSIASMTTATGASNNVNRNGLPLSSSSTGLLPASGGFRNMLRRGSSQNASSNVLSSPDMSATISSTSRTSRELPASDRRPEPTYGEHTVDPGDEVKFSIELTRLKNLPGLLSLDIKRLRGNVWSFKFVYHNILE</sequence>
<organism evidence="1 2">
    <name type="scientific">Naganishia cerealis</name>
    <dbReference type="NCBI Taxonomy" id="610337"/>
    <lineage>
        <taxon>Eukaryota</taxon>
        <taxon>Fungi</taxon>
        <taxon>Dikarya</taxon>
        <taxon>Basidiomycota</taxon>
        <taxon>Agaricomycotina</taxon>
        <taxon>Tremellomycetes</taxon>
        <taxon>Filobasidiales</taxon>
        <taxon>Filobasidiaceae</taxon>
        <taxon>Naganishia</taxon>
    </lineage>
</organism>
<dbReference type="EMBL" id="JASBWR010000075">
    <property type="protein sequence ID" value="KAJ9098551.1"/>
    <property type="molecule type" value="Genomic_DNA"/>
</dbReference>
<reference evidence="1" key="1">
    <citation type="submission" date="2023-04" db="EMBL/GenBank/DDBJ databases">
        <title>Draft Genome sequencing of Naganishia species isolated from polar environments using Oxford Nanopore Technology.</title>
        <authorList>
            <person name="Leo P."/>
            <person name="Venkateswaran K."/>
        </authorList>
    </citation>
    <scope>NUCLEOTIDE SEQUENCE</scope>
    <source>
        <strain evidence="1">MNA-CCFEE 5261</strain>
    </source>
</reference>
<evidence type="ECO:0000313" key="1">
    <source>
        <dbReference type="EMBL" id="KAJ9098551.1"/>
    </source>
</evidence>
<keyword evidence="2" id="KW-1185">Reference proteome</keyword>
<evidence type="ECO:0000313" key="2">
    <source>
        <dbReference type="Proteomes" id="UP001241377"/>
    </source>
</evidence>
<dbReference type="Proteomes" id="UP001241377">
    <property type="component" value="Unassembled WGS sequence"/>
</dbReference>
<name>A0ACC2VIB4_9TREE</name>
<comment type="caution">
    <text evidence="1">The sequence shown here is derived from an EMBL/GenBank/DDBJ whole genome shotgun (WGS) entry which is preliminary data.</text>
</comment>
<protein>
    <submittedName>
        <fullName evidence="1">Uncharacterized protein</fullName>
    </submittedName>
</protein>